<dbReference type="Proteomes" id="UP000515312">
    <property type="component" value="Chromosome"/>
</dbReference>
<keyword evidence="4" id="KW-1185">Reference proteome</keyword>
<evidence type="ECO:0008006" key="5">
    <source>
        <dbReference type="Google" id="ProtNLM"/>
    </source>
</evidence>
<proteinExistence type="predicted"/>
<evidence type="ECO:0000256" key="2">
    <source>
        <dbReference type="SAM" id="SignalP"/>
    </source>
</evidence>
<sequence length="227" mass="23843">MKKSYLFPFAAMIAILLSPAVAHGQDASGNTTGRINMVSARTWLSKDLDTKKARPGDLVILKLMEEVKIPDAPSLPGNTVLVGHVDQVQPSVDKGDSMIQVTFDKAQLKNGQQIPVKATIIRVSPPATLTDQASPSLEPHMPMASQSGVTGTRTPSGSTPMAAPTGQASSSEPTNQPACQIAGVELKSDIHDAVSGTFTSKRRNIQLSGGTLIQLAIAVIPANTDVR</sequence>
<dbReference type="KEGG" id="adin:H7849_20560"/>
<feature type="signal peptide" evidence="2">
    <location>
        <begin position="1"/>
        <end position="24"/>
    </location>
</feature>
<organism evidence="3 4">
    <name type="scientific">Alloacidobacterium dinghuense</name>
    <dbReference type="NCBI Taxonomy" id="2763107"/>
    <lineage>
        <taxon>Bacteria</taxon>
        <taxon>Pseudomonadati</taxon>
        <taxon>Acidobacteriota</taxon>
        <taxon>Terriglobia</taxon>
        <taxon>Terriglobales</taxon>
        <taxon>Acidobacteriaceae</taxon>
        <taxon>Alloacidobacterium</taxon>
    </lineage>
</organism>
<dbReference type="RefSeq" id="WP_186742080.1">
    <property type="nucleotide sequence ID" value="NZ_CP060394.1"/>
</dbReference>
<dbReference type="EMBL" id="CP060394">
    <property type="protein sequence ID" value="QNI31443.1"/>
    <property type="molecule type" value="Genomic_DNA"/>
</dbReference>
<evidence type="ECO:0000256" key="1">
    <source>
        <dbReference type="SAM" id="MobiDB-lite"/>
    </source>
</evidence>
<feature type="compositionally biased region" description="Polar residues" evidence="1">
    <location>
        <begin position="166"/>
        <end position="176"/>
    </location>
</feature>
<accession>A0A7G8BFX3</accession>
<evidence type="ECO:0000313" key="4">
    <source>
        <dbReference type="Proteomes" id="UP000515312"/>
    </source>
</evidence>
<keyword evidence="2" id="KW-0732">Signal</keyword>
<dbReference type="AlphaFoldDB" id="A0A7G8BFX3"/>
<name>A0A7G8BFX3_9BACT</name>
<feature type="compositionally biased region" description="Polar residues" evidence="1">
    <location>
        <begin position="144"/>
        <end position="159"/>
    </location>
</feature>
<feature type="chain" id="PRO_5028925966" description="DUF5666 domain-containing protein" evidence="2">
    <location>
        <begin position="25"/>
        <end position="227"/>
    </location>
</feature>
<reference evidence="3 4" key="1">
    <citation type="submission" date="2020-08" db="EMBL/GenBank/DDBJ databases">
        <title>Edaphobacter telluris sp. nov. and Acidobacterium dinghuensis sp. nov., two acidobacteria isolated from forest soil.</title>
        <authorList>
            <person name="Fu J."/>
            <person name="Qiu L."/>
        </authorList>
    </citation>
    <scope>NUCLEOTIDE SEQUENCE [LARGE SCALE GENOMIC DNA]</scope>
    <source>
        <strain evidence="3">4Y35</strain>
    </source>
</reference>
<feature type="region of interest" description="Disordered" evidence="1">
    <location>
        <begin position="127"/>
        <end position="176"/>
    </location>
</feature>
<gene>
    <name evidence="3" type="ORF">H7849_20560</name>
</gene>
<evidence type="ECO:0000313" key="3">
    <source>
        <dbReference type="EMBL" id="QNI31443.1"/>
    </source>
</evidence>
<protein>
    <recommendedName>
        <fullName evidence="5">DUF5666 domain-containing protein</fullName>
    </recommendedName>
</protein>